<protein>
    <submittedName>
        <fullName evidence="2">Uncharacterized protein</fullName>
    </submittedName>
</protein>
<evidence type="ECO:0000313" key="2">
    <source>
        <dbReference type="EMBL" id="GLI95026.1"/>
    </source>
</evidence>
<reference evidence="2" key="1">
    <citation type="journal article" date="2023" name="Int. J. Syst. Evol. Microbiol.">
        <title>Methylocystis iwaonis sp. nov., a type II methane-oxidizing bacterium from surface soil of a rice paddy field in Japan, and emended description of the genus Methylocystis (ex Whittenbury et al. 1970) Bowman et al. 1993.</title>
        <authorList>
            <person name="Kaise H."/>
            <person name="Sawadogo J.B."/>
            <person name="Alam M.S."/>
            <person name="Ueno C."/>
            <person name="Dianou D."/>
            <person name="Shinjo R."/>
            <person name="Asakawa S."/>
        </authorList>
    </citation>
    <scope>NUCLEOTIDE SEQUENCE</scope>
    <source>
        <strain evidence="2">LMG27198</strain>
    </source>
</reference>
<gene>
    <name evidence="2" type="ORF">LMG27198_40180</name>
</gene>
<proteinExistence type="predicted"/>
<name>A0A9W6GY15_9HYPH</name>
<evidence type="ECO:0000256" key="1">
    <source>
        <dbReference type="SAM" id="MobiDB-lite"/>
    </source>
</evidence>
<dbReference type="AlphaFoldDB" id="A0A9W6GY15"/>
<dbReference type="Proteomes" id="UP001144323">
    <property type="component" value="Unassembled WGS sequence"/>
</dbReference>
<organism evidence="2 3">
    <name type="scientific">Methylocystis echinoides</name>
    <dbReference type="NCBI Taxonomy" id="29468"/>
    <lineage>
        <taxon>Bacteria</taxon>
        <taxon>Pseudomonadati</taxon>
        <taxon>Pseudomonadota</taxon>
        <taxon>Alphaproteobacteria</taxon>
        <taxon>Hyphomicrobiales</taxon>
        <taxon>Methylocystaceae</taxon>
        <taxon>Methylocystis</taxon>
    </lineage>
</organism>
<feature type="region of interest" description="Disordered" evidence="1">
    <location>
        <begin position="1"/>
        <end position="35"/>
    </location>
</feature>
<sequence>MARSLSGRAPLGQSPAAEKENAAPAGPRNGAKHNEKAFAFDANPCPRGERLSIASELRDLARALRRGPGPLRADPETVLSAKHEVAGRLCQLAKRLEAANV</sequence>
<dbReference type="EMBL" id="BSEC01000001">
    <property type="protein sequence ID" value="GLI95026.1"/>
    <property type="molecule type" value="Genomic_DNA"/>
</dbReference>
<keyword evidence="3" id="KW-1185">Reference proteome</keyword>
<evidence type="ECO:0000313" key="3">
    <source>
        <dbReference type="Proteomes" id="UP001144323"/>
    </source>
</evidence>
<comment type="caution">
    <text evidence="2">The sequence shown here is derived from an EMBL/GenBank/DDBJ whole genome shotgun (WGS) entry which is preliminary data.</text>
</comment>
<accession>A0A9W6GY15</accession>